<keyword evidence="2" id="KW-0472">Membrane</keyword>
<reference evidence="4" key="1">
    <citation type="submission" date="2017-02" db="EMBL/GenBank/DDBJ databases">
        <title>Natronthermophilus aegyptiacus gen. nov.,sp. nov., an aerobic, extremely halophilic alkalithermophilic archaeon isolated from the athalassohaline Wadi An Natrun, Egypt.</title>
        <authorList>
            <person name="Zhao B."/>
        </authorList>
    </citation>
    <scope>NUCLEOTIDE SEQUENCE [LARGE SCALE GENOMIC DNA]</scope>
    <source>
        <strain evidence="4">JW/NM-HA 15</strain>
    </source>
</reference>
<dbReference type="GeneID" id="32895779"/>
<feature type="compositionally biased region" description="Polar residues" evidence="1">
    <location>
        <begin position="1"/>
        <end position="15"/>
    </location>
</feature>
<accession>A0A2Z2HWJ6</accession>
<evidence type="ECO:0000313" key="4">
    <source>
        <dbReference type="Proteomes" id="UP000250088"/>
    </source>
</evidence>
<protein>
    <submittedName>
        <fullName evidence="3">Uncharacterized protein</fullName>
    </submittedName>
</protein>
<organism evidence="3 4">
    <name type="scientific">Natrarchaeobaculum aegyptiacum</name>
    <dbReference type="NCBI Taxonomy" id="745377"/>
    <lineage>
        <taxon>Archaea</taxon>
        <taxon>Methanobacteriati</taxon>
        <taxon>Methanobacteriota</taxon>
        <taxon>Stenosarchaea group</taxon>
        <taxon>Halobacteria</taxon>
        <taxon>Halobacteriales</taxon>
        <taxon>Natrialbaceae</taxon>
        <taxon>Natrarchaeobaculum</taxon>
    </lineage>
</organism>
<dbReference type="RefSeq" id="WP_120649708.1">
    <property type="nucleotide sequence ID" value="NZ_CP019893.1"/>
</dbReference>
<feature type="compositionally biased region" description="Basic and acidic residues" evidence="1">
    <location>
        <begin position="16"/>
        <end position="31"/>
    </location>
</feature>
<keyword evidence="4" id="KW-1185">Reference proteome</keyword>
<dbReference type="OrthoDB" id="340775at2157"/>
<dbReference type="Proteomes" id="UP000250088">
    <property type="component" value="Chromosome"/>
</dbReference>
<gene>
    <name evidence="3" type="ORF">B1756_16855</name>
</gene>
<dbReference type="EMBL" id="CP019893">
    <property type="protein sequence ID" value="ARS91233.1"/>
    <property type="molecule type" value="Genomic_DNA"/>
</dbReference>
<evidence type="ECO:0000256" key="1">
    <source>
        <dbReference type="SAM" id="MobiDB-lite"/>
    </source>
</evidence>
<dbReference type="Pfam" id="PF26071">
    <property type="entry name" value="DUF8028"/>
    <property type="match status" value="1"/>
</dbReference>
<feature type="region of interest" description="Disordered" evidence="1">
    <location>
        <begin position="1"/>
        <end position="31"/>
    </location>
</feature>
<name>A0A2Z2HWJ6_9EURY</name>
<feature type="transmembrane region" description="Helical" evidence="2">
    <location>
        <begin position="72"/>
        <end position="89"/>
    </location>
</feature>
<dbReference type="AlphaFoldDB" id="A0A2Z2HWJ6"/>
<sequence>MSDRSQQTPATQNEPSARRSDSSAQEPDHPFLERQIPHLAESIRKTSFWAAIVLPVCYLPLLAVGLGSRLESTAFLLLLGCNLLALYVGHSYRR</sequence>
<proteinExistence type="predicted"/>
<keyword evidence="2" id="KW-1133">Transmembrane helix</keyword>
<dbReference type="KEGG" id="naj:B1756_16855"/>
<feature type="transmembrane region" description="Helical" evidence="2">
    <location>
        <begin position="48"/>
        <end position="66"/>
    </location>
</feature>
<dbReference type="InterPro" id="IPR058341">
    <property type="entry name" value="DUF8028"/>
</dbReference>
<evidence type="ECO:0000256" key="2">
    <source>
        <dbReference type="SAM" id="Phobius"/>
    </source>
</evidence>
<keyword evidence="2" id="KW-0812">Transmembrane</keyword>
<evidence type="ECO:0000313" key="3">
    <source>
        <dbReference type="EMBL" id="ARS91233.1"/>
    </source>
</evidence>